<name>A0A101KXH0_RHILI</name>
<accession>A0A101KXH0</accession>
<dbReference type="Proteomes" id="UP000053176">
    <property type="component" value="Unassembled WGS sequence"/>
</dbReference>
<reference evidence="1 2" key="1">
    <citation type="submission" date="2015-12" db="EMBL/GenBank/DDBJ databases">
        <title>Draft genome sequence of Mesorhizobium sp. UFLA 01-765, a multitolerant efficient symbiont and plant-growth promoting strain isolated from Zn-mining soil using Leucaena leucocephala as a trap plant.</title>
        <authorList>
            <person name="Rangel W.M."/>
            <person name="Thijs S."/>
            <person name="Longatti S.M."/>
            <person name="Moreira F.M."/>
            <person name="Weyens N."/>
            <person name="Vangronsveld J."/>
            <person name="Van Hamme J.D."/>
            <person name="Bottos E.M."/>
            <person name="Rineau F."/>
        </authorList>
    </citation>
    <scope>NUCLEOTIDE SEQUENCE [LARGE SCALE GENOMIC DNA]</scope>
    <source>
        <strain evidence="1 2">UFLA 01-765</strain>
    </source>
</reference>
<sequence>MDEPALDTDVAPQDISHARGEHEQASRHVRLADDRHALPLGPRLHRAHPAGHEAHVFGQFGSHRRDEVVVENAVVAGTRAVEHATLAHVDDLVEGAAAAERLSRRPIRRNLSIWSPAIFSTRNSRGKTGWRSISVTW</sequence>
<evidence type="ECO:0000313" key="1">
    <source>
        <dbReference type="EMBL" id="KUM28764.1"/>
    </source>
</evidence>
<proteinExistence type="predicted"/>
<comment type="caution">
    <text evidence="1">The sequence shown here is derived from an EMBL/GenBank/DDBJ whole genome shotgun (WGS) entry which is preliminary data.</text>
</comment>
<gene>
    <name evidence="1" type="ORF">AU467_00230</name>
</gene>
<dbReference type="EMBL" id="LPWA01000001">
    <property type="protein sequence ID" value="KUM28764.1"/>
    <property type="molecule type" value="Genomic_DNA"/>
</dbReference>
<dbReference type="AlphaFoldDB" id="A0A101KXH0"/>
<protein>
    <submittedName>
        <fullName evidence="1">Uncharacterized protein</fullName>
    </submittedName>
</protein>
<evidence type="ECO:0000313" key="2">
    <source>
        <dbReference type="Proteomes" id="UP000053176"/>
    </source>
</evidence>
<organism evidence="1 2">
    <name type="scientific">Rhizobium loti</name>
    <name type="common">Mesorhizobium loti</name>
    <dbReference type="NCBI Taxonomy" id="381"/>
    <lineage>
        <taxon>Bacteria</taxon>
        <taxon>Pseudomonadati</taxon>
        <taxon>Pseudomonadota</taxon>
        <taxon>Alphaproteobacteria</taxon>
        <taxon>Hyphomicrobiales</taxon>
        <taxon>Phyllobacteriaceae</taxon>
        <taxon>Mesorhizobium</taxon>
    </lineage>
</organism>